<evidence type="ECO:0000259" key="5">
    <source>
        <dbReference type="PROSITE" id="PS50931"/>
    </source>
</evidence>
<proteinExistence type="inferred from homology"/>
<evidence type="ECO:0000313" key="6">
    <source>
        <dbReference type="EMBL" id="UZP75047.1"/>
    </source>
</evidence>
<evidence type="ECO:0000313" key="7">
    <source>
        <dbReference type="Proteomes" id="UP001317963"/>
    </source>
</evidence>
<comment type="similarity">
    <text evidence="1">Belongs to the LysR transcriptional regulatory family.</text>
</comment>
<keyword evidence="4" id="KW-0804">Transcription</keyword>
<organism evidence="6 7">
    <name type="scientific">Candidatus Paraluminiphilus aquimaris</name>
    <dbReference type="NCBI Taxonomy" id="2518994"/>
    <lineage>
        <taxon>Bacteria</taxon>
        <taxon>Pseudomonadati</taxon>
        <taxon>Pseudomonadota</taxon>
        <taxon>Gammaproteobacteria</taxon>
        <taxon>Cellvibrionales</taxon>
        <taxon>Halieaceae</taxon>
        <taxon>Candidatus Paraluminiphilus</taxon>
    </lineage>
</organism>
<dbReference type="PANTHER" id="PTHR30126:SF94">
    <property type="entry name" value="LYSR FAMILY TRANSCRIPTIONAL REGULATOR"/>
    <property type="match status" value="1"/>
</dbReference>
<sequence>MQYTLKQLSVFTTVATLESTTAAARELSLSQSAVSSAIQQLESQIGQKLFDRIGRQLKLNRVGASLSPAVTELLAHAERLNLQLKGETIAGTVCIGASYTIANHIIVDTMVDFQREHANVDIEINSDNSPGIIDAVIEGNVDFGLIESSVDDPRVLVEPWLEDELVVFASPDHPLVRQGRASVRELERAAWVLRELGSGARTVFNDTFRGALANLQIAMEFRHNEPIKRAVAKGVGVGCLSARVLERELVDGTLVALKTPKERKMPRRLAMIRRRDSVLSAPAQAFWQQCLAMR</sequence>
<evidence type="ECO:0000256" key="2">
    <source>
        <dbReference type="ARBA" id="ARBA00023015"/>
    </source>
</evidence>
<dbReference type="InterPro" id="IPR036390">
    <property type="entry name" value="WH_DNA-bd_sf"/>
</dbReference>
<dbReference type="Gene3D" id="3.40.190.290">
    <property type="match status" value="1"/>
</dbReference>
<name>A0ABY6Q6Y9_9GAMM</name>
<evidence type="ECO:0000256" key="1">
    <source>
        <dbReference type="ARBA" id="ARBA00009437"/>
    </source>
</evidence>
<dbReference type="PROSITE" id="PS50931">
    <property type="entry name" value="HTH_LYSR"/>
    <property type="match status" value="1"/>
</dbReference>
<dbReference type="RefSeq" id="WP_279241514.1">
    <property type="nucleotide sequence ID" value="NZ_CP036501.1"/>
</dbReference>
<keyword evidence="7" id="KW-1185">Reference proteome</keyword>
<evidence type="ECO:0000256" key="3">
    <source>
        <dbReference type="ARBA" id="ARBA00023125"/>
    </source>
</evidence>
<reference evidence="6 7" key="1">
    <citation type="submission" date="2019-02" db="EMBL/GenBank/DDBJ databases">
        <title>Halieaceae_genomes.</title>
        <authorList>
            <person name="Li S.-H."/>
        </authorList>
    </citation>
    <scope>NUCLEOTIDE SEQUENCE [LARGE SCALE GENOMIC DNA]</scope>
    <source>
        <strain evidence="6 7">JH123</strain>
    </source>
</reference>
<keyword evidence="3" id="KW-0238">DNA-binding</keyword>
<dbReference type="SUPFAM" id="SSF53850">
    <property type="entry name" value="Periplasmic binding protein-like II"/>
    <property type="match status" value="1"/>
</dbReference>
<dbReference type="Pfam" id="PF03466">
    <property type="entry name" value="LysR_substrate"/>
    <property type="match status" value="1"/>
</dbReference>
<dbReference type="Gene3D" id="1.10.10.10">
    <property type="entry name" value="Winged helix-like DNA-binding domain superfamily/Winged helix DNA-binding domain"/>
    <property type="match status" value="1"/>
</dbReference>
<dbReference type="InterPro" id="IPR005119">
    <property type="entry name" value="LysR_subst-bd"/>
</dbReference>
<dbReference type="InterPro" id="IPR036388">
    <property type="entry name" value="WH-like_DNA-bd_sf"/>
</dbReference>
<feature type="domain" description="HTH lysR-type" evidence="5">
    <location>
        <begin position="1"/>
        <end position="60"/>
    </location>
</feature>
<dbReference type="InterPro" id="IPR000847">
    <property type="entry name" value="LysR_HTH_N"/>
</dbReference>
<accession>A0ABY6Q6Y9</accession>
<dbReference type="SUPFAM" id="SSF46785">
    <property type="entry name" value="Winged helix' DNA-binding domain"/>
    <property type="match status" value="1"/>
</dbReference>
<dbReference type="Proteomes" id="UP001317963">
    <property type="component" value="Chromosome"/>
</dbReference>
<gene>
    <name evidence="6" type="ORF">E0F26_09990</name>
</gene>
<evidence type="ECO:0000256" key="4">
    <source>
        <dbReference type="ARBA" id="ARBA00023163"/>
    </source>
</evidence>
<dbReference type="PANTHER" id="PTHR30126">
    <property type="entry name" value="HTH-TYPE TRANSCRIPTIONAL REGULATOR"/>
    <property type="match status" value="1"/>
</dbReference>
<dbReference type="EMBL" id="CP036501">
    <property type="protein sequence ID" value="UZP75047.1"/>
    <property type="molecule type" value="Genomic_DNA"/>
</dbReference>
<keyword evidence="2" id="KW-0805">Transcription regulation</keyword>
<dbReference type="PRINTS" id="PR00039">
    <property type="entry name" value="HTHLYSR"/>
</dbReference>
<dbReference type="Pfam" id="PF00126">
    <property type="entry name" value="HTH_1"/>
    <property type="match status" value="1"/>
</dbReference>
<protein>
    <submittedName>
        <fullName evidence="6">LysR family transcriptional regulator</fullName>
    </submittedName>
</protein>